<keyword evidence="1" id="KW-1133">Transmembrane helix</keyword>
<reference evidence="3 5" key="2">
    <citation type="submission" date="2023-07" db="EMBL/GenBank/DDBJ databases">
        <title>Sequencing the genomes of 1000 actinobacteria strains.</title>
        <authorList>
            <person name="Klenk H.-P."/>
        </authorList>
    </citation>
    <scope>NUCLEOTIDE SEQUENCE [LARGE SCALE GENOMIC DNA]</scope>
    <source>
        <strain evidence="3 5">DSM 44724</strain>
    </source>
</reference>
<evidence type="ECO:0000313" key="4">
    <source>
        <dbReference type="Proteomes" id="UP001145799"/>
    </source>
</evidence>
<dbReference type="Proteomes" id="UP001183604">
    <property type="component" value="Unassembled WGS sequence"/>
</dbReference>
<proteinExistence type="predicted"/>
<name>A0A9X3PDV3_9ACTN</name>
<keyword evidence="5" id="KW-1185">Reference proteome</keyword>
<organism evidence="2 4">
    <name type="scientific">Glycomyces lechevalierae</name>
    <dbReference type="NCBI Taxonomy" id="256034"/>
    <lineage>
        <taxon>Bacteria</taxon>
        <taxon>Bacillati</taxon>
        <taxon>Actinomycetota</taxon>
        <taxon>Actinomycetes</taxon>
        <taxon>Glycomycetales</taxon>
        <taxon>Glycomycetaceae</taxon>
        <taxon>Glycomyces</taxon>
    </lineage>
</organism>
<comment type="caution">
    <text evidence="2">The sequence shown here is derived from an EMBL/GenBank/DDBJ whole genome shotgun (WGS) entry which is preliminary data.</text>
</comment>
<feature type="transmembrane region" description="Helical" evidence="1">
    <location>
        <begin position="109"/>
        <end position="127"/>
    </location>
</feature>
<dbReference type="Proteomes" id="UP001145799">
    <property type="component" value="Unassembled WGS sequence"/>
</dbReference>
<accession>A0A9X3PDV3</accession>
<keyword evidence="1" id="KW-0472">Membrane</keyword>
<evidence type="ECO:0000313" key="3">
    <source>
        <dbReference type="EMBL" id="MDR7341348.1"/>
    </source>
</evidence>
<dbReference type="RefSeq" id="WP_270119789.1">
    <property type="nucleotide sequence ID" value="NZ_BAAAOM010000001.1"/>
</dbReference>
<protein>
    <submittedName>
        <fullName evidence="2">Uncharacterized protein</fullName>
    </submittedName>
</protein>
<evidence type="ECO:0000313" key="5">
    <source>
        <dbReference type="Proteomes" id="UP001183604"/>
    </source>
</evidence>
<feature type="transmembrane region" description="Helical" evidence="1">
    <location>
        <begin position="162"/>
        <end position="180"/>
    </location>
</feature>
<evidence type="ECO:0000313" key="2">
    <source>
        <dbReference type="EMBL" id="MDA1383661.1"/>
    </source>
</evidence>
<evidence type="ECO:0000256" key="1">
    <source>
        <dbReference type="SAM" id="Phobius"/>
    </source>
</evidence>
<reference evidence="2" key="1">
    <citation type="submission" date="2022-12" db="EMBL/GenBank/DDBJ databases">
        <title>Gycomyces niveus sp.nov., a novel actinomycete isolated from soil in Shouguang.</title>
        <authorList>
            <person name="Yang X."/>
        </authorList>
    </citation>
    <scope>NUCLEOTIDE SEQUENCE</scope>
    <source>
        <strain evidence="2">DSM 44724</strain>
    </source>
</reference>
<dbReference type="EMBL" id="JAPZVQ010000001">
    <property type="protein sequence ID" value="MDA1383661.1"/>
    <property type="molecule type" value="Genomic_DNA"/>
</dbReference>
<sequence>MDGTGARPRGLGFASGVLWVLTGLLVAAAVVMIAMYGRFQEDSGRACSEVADLEPPGGWSDASFPCEQLGPMAWYLPYWGSVAGCLVFAALFLVAAVLTGRSHPRARGFALWTGVAAVVLLAVPGLLDLGRALGAIGANQADSLVADRLHETFPAWVETMSTVVQVLVVVGVATAAWLLSRPEVRAFLKRR</sequence>
<keyword evidence="1" id="KW-0812">Transmembrane</keyword>
<dbReference type="EMBL" id="JAVDYD010000001">
    <property type="protein sequence ID" value="MDR7341348.1"/>
    <property type="molecule type" value="Genomic_DNA"/>
</dbReference>
<feature type="transmembrane region" description="Helical" evidence="1">
    <location>
        <begin position="12"/>
        <end position="36"/>
    </location>
</feature>
<dbReference type="AlphaFoldDB" id="A0A9X3PDV3"/>
<feature type="transmembrane region" description="Helical" evidence="1">
    <location>
        <begin position="78"/>
        <end position="97"/>
    </location>
</feature>
<gene>
    <name evidence="3" type="ORF">J2S69_005067</name>
    <name evidence="2" type="ORF">O2L01_01595</name>
</gene>